<dbReference type="Proteomes" id="UP000198990">
    <property type="component" value="Unassembled WGS sequence"/>
</dbReference>
<evidence type="ECO:0000313" key="2">
    <source>
        <dbReference type="Proteomes" id="UP000198990"/>
    </source>
</evidence>
<evidence type="ECO:0000313" key="1">
    <source>
        <dbReference type="EMBL" id="SEM30526.1"/>
    </source>
</evidence>
<proteinExistence type="predicted"/>
<dbReference type="AlphaFoldDB" id="A0A1H7X9M9"/>
<organism evidence="1 2">
    <name type="scientific">Maribacter orientalis</name>
    <dbReference type="NCBI Taxonomy" id="228957"/>
    <lineage>
        <taxon>Bacteria</taxon>
        <taxon>Pseudomonadati</taxon>
        <taxon>Bacteroidota</taxon>
        <taxon>Flavobacteriia</taxon>
        <taxon>Flavobacteriales</taxon>
        <taxon>Flavobacteriaceae</taxon>
        <taxon>Maribacter</taxon>
    </lineage>
</organism>
<gene>
    <name evidence="1" type="ORF">SAMN04488008_11452</name>
</gene>
<keyword evidence="2" id="KW-1185">Reference proteome</keyword>
<reference evidence="2" key="1">
    <citation type="submission" date="2016-10" db="EMBL/GenBank/DDBJ databases">
        <authorList>
            <person name="Varghese N."/>
            <person name="Submissions S."/>
        </authorList>
    </citation>
    <scope>NUCLEOTIDE SEQUENCE [LARGE SCALE GENOMIC DNA]</scope>
    <source>
        <strain evidence="2">DSM 16471</strain>
    </source>
</reference>
<dbReference type="RefSeq" id="WP_091627631.1">
    <property type="nucleotide sequence ID" value="NZ_FNZN01000014.1"/>
</dbReference>
<accession>A0A1H7X9M9</accession>
<dbReference type="OrthoDB" id="1436514at2"/>
<sequence>MNKNEFKQKLSSIKTAISVTGKRYRSIQIFGDSLEFVRENKTKSERISVTELYELFTKENPINISIAKSYISGRVQSPAVAILKELKSTGAKNISKNINPELQPIVENGKRKLPNEKVKDETRFFIGLSELLGMDYLLSKSIGKPINSSHIFLSNSFENYNFNKEVNDCYLQILTDLKSNYMFSSDSLSHHIDGVIINHPVLHSRIVEFDEEQHFTPARMDTIPHLQDILPDNYFSIFKKICNDKNYLNDYVLKKHRIKNKLDNVPKSFIEFVGWLEQSNEKSSGYICKKNGFEFFGGRIAQRAYYDCLRDTAHLSSKNSGFDIPLRFAKKKFEEIENTDFGLISMDRIKEIILEIMSNDYKMTIPIA</sequence>
<name>A0A1H7X9M9_9FLAO</name>
<protein>
    <submittedName>
        <fullName evidence="1">Uncharacterized protein</fullName>
    </submittedName>
</protein>
<dbReference type="EMBL" id="FNZN01000014">
    <property type="protein sequence ID" value="SEM30526.1"/>
    <property type="molecule type" value="Genomic_DNA"/>
</dbReference>